<evidence type="ECO:0000313" key="2">
    <source>
        <dbReference type="EnsemblPlants" id="Bo31142s010.1"/>
    </source>
</evidence>
<dbReference type="EnsemblPlants" id="Bo31142s010.1">
    <property type="protein sequence ID" value="Bo31142s010.1"/>
    <property type="gene ID" value="Bo31142s010"/>
</dbReference>
<reference evidence="2" key="1">
    <citation type="journal article" date="2014" name="Genome Biol.">
        <title>Transcriptome and methylome profiling reveals relics of genome dominance in the mesopolyploid Brassica oleracea.</title>
        <authorList>
            <person name="Parkin I.A."/>
            <person name="Koh C."/>
            <person name="Tang H."/>
            <person name="Robinson S.J."/>
            <person name="Kagale S."/>
            <person name="Clarke W.E."/>
            <person name="Town C.D."/>
            <person name="Nixon J."/>
            <person name="Krishnakumar V."/>
            <person name="Bidwell S.L."/>
            <person name="Denoeud F."/>
            <person name="Belcram H."/>
            <person name="Links M.G."/>
            <person name="Just J."/>
            <person name="Clarke C."/>
            <person name="Bender T."/>
            <person name="Huebert T."/>
            <person name="Mason A.S."/>
            <person name="Pires J.C."/>
            <person name="Barker G."/>
            <person name="Moore J."/>
            <person name="Walley P.G."/>
            <person name="Manoli S."/>
            <person name="Batley J."/>
            <person name="Edwards D."/>
            <person name="Nelson M.N."/>
            <person name="Wang X."/>
            <person name="Paterson A.H."/>
            <person name="King G."/>
            <person name="Bancroft I."/>
            <person name="Chalhoub B."/>
            <person name="Sharpe A.G."/>
        </authorList>
    </citation>
    <scope>NUCLEOTIDE SEQUENCE [LARGE SCALE GENOMIC DNA]</scope>
    <source>
        <strain evidence="2">cv. TO1000</strain>
    </source>
</reference>
<accession>A0A0D3AZ25</accession>
<dbReference type="AlphaFoldDB" id="A0A0D3AZ25"/>
<evidence type="ECO:0000256" key="1">
    <source>
        <dbReference type="SAM" id="MobiDB-lite"/>
    </source>
</evidence>
<evidence type="ECO:0000313" key="3">
    <source>
        <dbReference type="Proteomes" id="UP000032141"/>
    </source>
</evidence>
<dbReference type="Gramene" id="Bo31142s010.1">
    <property type="protein sequence ID" value="Bo31142s010.1"/>
    <property type="gene ID" value="Bo31142s010"/>
</dbReference>
<name>A0A0D3AZ25_BRAOL</name>
<dbReference type="Proteomes" id="UP000032141">
    <property type="component" value="Unassembled WGS sequence"/>
</dbReference>
<proteinExistence type="predicted"/>
<organism evidence="2 3">
    <name type="scientific">Brassica oleracea var. oleracea</name>
    <dbReference type="NCBI Taxonomy" id="109376"/>
    <lineage>
        <taxon>Eukaryota</taxon>
        <taxon>Viridiplantae</taxon>
        <taxon>Streptophyta</taxon>
        <taxon>Embryophyta</taxon>
        <taxon>Tracheophyta</taxon>
        <taxon>Spermatophyta</taxon>
        <taxon>Magnoliopsida</taxon>
        <taxon>eudicotyledons</taxon>
        <taxon>Gunneridae</taxon>
        <taxon>Pentapetalae</taxon>
        <taxon>rosids</taxon>
        <taxon>malvids</taxon>
        <taxon>Brassicales</taxon>
        <taxon>Brassicaceae</taxon>
        <taxon>Brassiceae</taxon>
        <taxon>Brassica</taxon>
    </lineage>
</organism>
<reference evidence="2" key="2">
    <citation type="submission" date="2015-06" db="UniProtKB">
        <authorList>
            <consortium name="EnsemblPlants"/>
        </authorList>
    </citation>
    <scope>IDENTIFICATION</scope>
</reference>
<feature type="region of interest" description="Disordered" evidence="1">
    <location>
        <begin position="1"/>
        <end position="20"/>
    </location>
</feature>
<protein>
    <submittedName>
        <fullName evidence="2">Uncharacterized protein</fullName>
    </submittedName>
</protein>
<dbReference type="HOGENOM" id="CLU_2856455_0_0_1"/>
<sequence>KKGHFKSVCPEKKEENQELNKTETEVADVVLYMHEVVFLNEEKVIPKTLDISKKEEGVWYLDNGA</sequence>
<keyword evidence="3" id="KW-1185">Reference proteome</keyword>
<feature type="compositionally biased region" description="Basic and acidic residues" evidence="1">
    <location>
        <begin position="9"/>
        <end position="20"/>
    </location>
</feature>